<evidence type="ECO:0000313" key="3">
    <source>
        <dbReference type="Proteomes" id="UP000075635"/>
    </source>
</evidence>
<gene>
    <name evidence="2" type="ORF">BE17_16805</name>
</gene>
<feature type="region of interest" description="Disordered" evidence="1">
    <location>
        <begin position="17"/>
        <end position="51"/>
    </location>
</feature>
<dbReference type="AlphaFoldDB" id="A0A150S9V6"/>
<comment type="caution">
    <text evidence="2">The sequence shown here is derived from an EMBL/GenBank/DDBJ whole genome shotgun (WGS) entry which is preliminary data.</text>
</comment>
<organism evidence="2 3">
    <name type="scientific">Sorangium cellulosum</name>
    <name type="common">Polyangium cellulosum</name>
    <dbReference type="NCBI Taxonomy" id="56"/>
    <lineage>
        <taxon>Bacteria</taxon>
        <taxon>Pseudomonadati</taxon>
        <taxon>Myxococcota</taxon>
        <taxon>Polyangia</taxon>
        <taxon>Polyangiales</taxon>
        <taxon>Polyangiaceae</taxon>
        <taxon>Sorangium</taxon>
    </lineage>
</organism>
<dbReference type="SUPFAM" id="SSF52540">
    <property type="entry name" value="P-loop containing nucleoside triphosphate hydrolases"/>
    <property type="match status" value="1"/>
</dbReference>
<reference evidence="2 3" key="1">
    <citation type="submission" date="2014-02" db="EMBL/GenBank/DDBJ databases">
        <title>The small core and large imbalanced accessory genome model reveals a collaborative survival strategy of Sorangium cellulosum strains in nature.</title>
        <authorList>
            <person name="Han K."/>
            <person name="Peng R."/>
            <person name="Blom J."/>
            <person name="Li Y.-Z."/>
        </authorList>
    </citation>
    <scope>NUCLEOTIDE SEQUENCE [LARGE SCALE GENOMIC DNA]</scope>
    <source>
        <strain evidence="2 3">So0011-07</strain>
    </source>
</reference>
<evidence type="ECO:0000256" key="1">
    <source>
        <dbReference type="SAM" id="MobiDB-lite"/>
    </source>
</evidence>
<evidence type="ECO:0000313" key="2">
    <source>
        <dbReference type="EMBL" id="KYF89180.1"/>
    </source>
</evidence>
<sequence>MPRATTLEQARKVLDPRPLDFRERNPQGLKVASNPEFYTPPPARREGNFKLPGPIERLRQRLLSGTRDTKLFLSGHVGSGKSTELSRLAVDPQIQQRFSVLMFRFEEQEWATLDSSQVLFRLAGALFENHKERLSEQKRWKKIVADLNERIFQPMGIQGKEGALSLEFDLVVVKLKQELKLSEKARRQFRAFGETQQSLLQDFLAALVDDIENALSADEGPNELLVMVDDLDKVRGAEAQKEIFDTNLNALLAPPLRVVYTLPTGVPFGESRADIRQNVEHLFPIRVLGKAPGTFRPEDAFLDDRMGFFHELVRHRVGPNLIEPDVVQLAAMYSGGVLRDFFRMLREGVQMATYNDQPVLDAIAMTYALNDARLKESVGLYGPDYEALAHAHRTNELRSAEDRRYLDLSRIIESYNGSAWFDAHPLLWKLLEEHQKTDVHHP</sequence>
<protein>
    <submittedName>
        <fullName evidence="2">Uncharacterized protein</fullName>
    </submittedName>
</protein>
<proteinExistence type="predicted"/>
<dbReference type="EMBL" id="JEMB01001252">
    <property type="protein sequence ID" value="KYF89180.1"/>
    <property type="molecule type" value="Genomic_DNA"/>
</dbReference>
<dbReference type="InterPro" id="IPR027417">
    <property type="entry name" value="P-loop_NTPase"/>
</dbReference>
<accession>A0A150S9V6</accession>
<name>A0A150S9V6_SORCE</name>
<dbReference type="Proteomes" id="UP000075635">
    <property type="component" value="Unassembled WGS sequence"/>
</dbReference>